<evidence type="ECO:0000256" key="2">
    <source>
        <dbReference type="ARBA" id="ARBA00022649"/>
    </source>
</evidence>
<organism evidence="7 8">
    <name type="scientific">Nostoc minutum NIES-26</name>
    <dbReference type="NCBI Taxonomy" id="1844469"/>
    <lineage>
        <taxon>Bacteria</taxon>
        <taxon>Bacillati</taxon>
        <taxon>Cyanobacteriota</taxon>
        <taxon>Cyanophyceae</taxon>
        <taxon>Nostocales</taxon>
        <taxon>Nostocaceae</taxon>
        <taxon>Nostoc</taxon>
    </lineage>
</organism>
<keyword evidence="2" id="KW-1277">Toxin-antitoxin system</keyword>
<dbReference type="AlphaFoldDB" id="A0A367RQ90"/>
<feature type="domain" description="N-acetyltransferase" evidence="6">
    <location>
        <begin position="11"/>
        <end position="168"/>
    </location>
</feature>
<reference evidence="7" key="1">
    <citation type="submission" date="2016-04" db="EMBL/GenBank/DDBJ databases">
        <authorList>
            <person name="Tabuchi Yagui T.R."/>
        </authorList>
    </citation>
    <scope>NUCLEOTIDE SEQUENCE [LARGE SCALE GENOMIC DNA]</scope>
    <source>
        <strain evidence="7">NIES-26</strain>
    </source>
</reference>
<sequence length="174" mass="19106">MALGLMTNQTKMINAPQPVTKDHDVSEFESKSEALNSWLKERALKSEGDTARTFVVTVENKVIGYYCLATASVTHLAAVSKAKRNAPDPIPCMLIGRLAVDTKWEGKGIGSGLLKDAIKRILSVSQIAGVRCILVHAKDEEAKKFYLKRGFQASPIEPFTLMMTLKDIRASIVD</sequence>
<keyword evidence="1" id="KW-0678">Repressor</keyword>
<dbReference type="GO" id="GO:0016747">
    <property type="term" value="F:acyltransferase activity, transferring groups other than amino-acyl groups"/>
    <property type="evidence" value="ECO:0007669"/>
    <property type="project" value="InterPro"/>
</dbReference>
<dbReference type="Gene3D" id="3.40.630.30">
    <property type="match status" value="1"/>
</dbReference>
<dbReference type="InterPro" id="IPR000182">
    <property type="entry name" value="GNAT_dom"/>
</dbReference>
<dbReference type="PANTHER" id="PTHR36449:SF1">
    <property type="entry name" value="ACETYLTRANSFERASE"/>
    <property type="match status" value="1"/>
</dbReference>
<proteinExistence type="predicted"/>
<keyword evidence="3" id="KW-0808">Transferase</keyword>
<dbReference type="InterPro" id="IPR016181">
    <property type="entry name" value="Acyl_CoA_acyltransferase"/>
</dbReference>
<evidence type="ECO:0000313" key="7">
    <source>
        <dbReference type="EMBL" id="RCJ38726.1"/>
    </source>
</evidence>
<evidence type="ECO:0000256" key="1">
    <source>
        <dbReference type="ARBA" id="ARBA00022491"/>
    </source>
</evidence>
<comment type="caution">
    <text evidence="7">The sequence shown here is derived from an EMBL/GenBank/DDBJ whole genome shotgun (WGS) entry which is preliminary data.</text>
</comment>
<dbReference type="Pfam" id="PF13508">
    <property type="entry name" value="Acetyltransf_7"/>
    <property type="match status" value="1"/>
</dbReference>
<keyword evidence="4" id="KW-0012">Acyltransferase</keyword>
<protein>
    <submittedName>
        <fullName evidence="7">GNAT family acetyltransferase</fullName>
    </submittedName>
</protein>
<evidence type="ECO:0000259" key="6">
    <source>
        <dbReference type="PROSITE" id="PS51186"/>
    </source>
</evidence>
<dbReference type="EMBL" id="LXQD01000087">
    <property type="protein sequence ID" value="RCJ38726.1"/>
    <property type="molecule type" value="Genomic_DNA"/>
</dbReference>
<evidence type="ECO:0000256" key="5">
    <source>
        <dbReference type="ARBA" id="ARBA00049880"/>
    </source>
</evidence>
<comment type="catalytic activity">
    <reaction evidence="5">
        <text>glycyl-tRNA(Gly) + acetyl-CoA = N-acetylglycyl-tRNA(Gly) + CoA + H(+)</text>
        <dbReference type="Rhea" id="RHEA:81867"/>
        <dbReference type="Rhea" id="RHEA-COMP:9683"/>
        <dbReference type="Rhea" id="RHEA-COMP:19766"/>
        <dbReference type="ChEBI" id="CHEBI:15378"/>
        <dbReference type="ChEBI" id="CHEBI:57287"/>
        <dbReference type="ChEBI" id="CHEBI:57288"/>
        <dbReference type="ChEBI" id="CHEBI:78522"/>
        <dbReference type="ChEBI" id="CHEBI:232036"/>
    </reaction>
</comment>
<dbReference type="PROSITE" id="PS51186">
    <property type="entry name" value="GNAT"/>
    <property type="match status" value="1"/>
</dbReference>
<dbReference type="PANTHER" id="PTHR36449">
    <property type="entry name" value="ACETYLTRANSFERASE-RELATED"/>
    <property type="match status" value="1"/>
</dbReference>
<keyword evidence="8" id="KW-1185">Reference proteome</keyword>
<evidence type="ECO:0000256" key="4">
    <source>
        <dbReference type="ARBA" id="ARBA00023315"/>
    </source>
</evidence>
<evidence type="ECO:0000256" key="3">
    <source>
        <dbReference type="ARBA" id="ARBA00022679"/>
    </source>
</evidence>
<dbReference type="Proteomes" id="UP000252107">
    <property type="component" value="Unassembled WGS sequence"/>
</dbReference>
<gene>
    <name evidence="7" type="ORF">A6770_12530</name>
</gene>
<dbReference type="CDD" id="cd04301">
    <property type="entry name" value="NAT_SF"/>
    <property type="match status" value="1"/>
</dbReference>
<dbReference type="SUPFAM" id="SSF55729">
    <property type="entry name" value="Acyl-CoA N-acyltransferases (Nat)"/>
    <property type="match status" value="1"/>
</dbReference>
<evidence type="ECO:0000313" key="8">
    <source>
        <dbReference type="Proteomes" id="UP000252107"/>
    </source>
</evidence>
<accession>A0A367RQ90</accession>
<name>A0A367RQ90_9NOSO</name>